<dbReference type="AlphaFoldDB" id="Q4KET2"/>
<feature type="region of interest" description="Disordered" evidence="1">
    <location>
        <begin position="1"/>
        <end position="48"/>
    </location>
</feature>
<dbReference type="Proteomes" id="UP000008540">
    <property type="component" value="Chromosome"/>
</dbReference>
<dbReference type="KEGG" id="pfl:PFL_2144"/>
<dbReference type="EMBL" id="CP000076">
    <property type="protein sequence ID" value="AAY91418.1"/>
    <property type="molecule type" value="Genomic_DNA"/>
</dbReference>
<evidence type="ECO:0000313" key="2">
    <source>
        <dbReference type="EMBL" id="AAY91418.1"/>
    </source>
</evidence>
<feature type="compositionally biased region" description="Low complexity" evidence="1">
    <location>
        <begin position="38"/>
        <end position="48"/>
    </location>
</feature>
<evidence type="ECO:0000313" key="3">
    <source>
        <dbReference type="Proteomes" id="UP000008540"/>
    </source>
</evidence>
<reference evidence="2 3" key="1">
    <citation type="journal article" date="2005" name="Nat. Biotechnol.">
        <title>Complete genome sequence of the plant commensal Pseudomonas fluorescens Pf-5.</title>
        <authorList>
            <person name="Paulsen I.T."/>
            <person name="Press C.M."/>
            <person name="Ravel J."/>
            <person name="Kobayashi D.Y."/>
            <person name="Myers G.S."/>
            <person name="Mavrodi D.V."/>
            <person name="DeBoy R.T."/>
            <person name="Seshadri R."/>
            <person name="Ren Q."/>
            <person name="Madupu R."/>
            <person name="Dodson R.J."/>
            <person name="Durkin A.S."/>
            <person name="Brinkac L.M."/>
            <person name="Daugherty S.C."/>
            <person name="Sullivan S.A."/>
            <person name="Rosovitz M.J."/>
            <person name="Gwinn M.L."/>
            <person name="Zhou L."/>
            <person name="Schneider D.J."/>
            <person name="Cartinhour S.W."/>
            <person name="Nelson W.C."/>
            <person name="Weidman J."/>
            <person name="Watkins K."/>
            <person name="Tran K."/>
            <person name="Khouri H."/>
            <person name="Pierson E.A."/>
            <person name="Pierson L.S.III."/>
            <person name="Thomashow L.S."/>
            <person name="Loper J.E."/>
        </authorList>
    </citation>
    <scope>NUCLEOTIDE SEQUENCE [LARGE SCALE GENOMIC DNA]</scope>
    <source>
        <strain evidence="3">ATCC BAA-477 / NRRL B-23932 / Pf-5</strain>
    </source>
</reference>
<accession>Q4KET2</accession>
<evidence type="ECO:0000256" key="1">
    <source>
        <dbReference type="SAM" id="MobiDB-lite"/>
    </source>
</evidence>
<organism evidence="2 3">
    <name type="scientific">Pseudomonas fluorescens (strain ATCC BAA-477 / NRRL B-23932 / Pf-5)</name>
    <dbReference type="NCBI Taxonomy" id="220664"/>
    <lineage>
        <taxon>Bacteria</taxon>
        <taxon>Pseudomonadati</taxon>
        <taxon>Pseudomonadota</taxon>
        <taxon>Gammaproteobacteria</taxon>
        <taxon>Pseudomonadales</taxon>
        <taxon>Pseudomonadaceae</taxon>
        <taxon>Pseudomonas</taxon>
    </lineage>
</organism>
<name>Q4KET2_PSEF5</name>
<proteinExistence type="predicted"/>
<gene>
    <name evidence="2" type="ordered locus">PFL_2144</name>
</gene>
<protein>
    <submittedName>
        <fullName evidence="2">Uncharacterized protein</fullName>
    </submittedName>
</protein>
<sequence length="48" mass="5026">MMGPGTGVRGFKHRPQGLYVTRNPDSSGPGRPPRAAPRRAVAAALLIS</sequence>
<dbReference type="HOGENOM" id="CLU_3156802_0_0_6"/>